<gene>
    <name evidence="1" type="ORF">FMOSSE_LOCUS5834</name>
</gene>
<accession>A0A9N9APF6</accession>
<name>A0A9N9APF6_FUNMO</name>
<reference evidence="1" key="1">
    <citation type="submission" date="2021-06" db="EMBL/GenBank/DDBJ databases">
        <authorList>
            <person name="Kallberg Y."/>
            <person name="Tangrot J."/>
            <person name="Rosling A."/>
        </authorList>
    </citation>
    <scope>NUCLEOTIDE SEQUENCE</scope>
    <source>
        <strain evidence="1">87-6 pot B 2015</strain>
    </source>
</reference>
<organism evidence="1 2">
    <name type="scientific">Funneliformis mosseae</name>
    <name type="common">Endomycorrhizal fungus</name>
    <name type="synonym">Glomus mosseae</name>
    <dbReference type="NCBI Taxonomy" id="27381"/>
    <lineage>
        <taxon>Eukaryota</taxon>
        <taxon>Fungi</taxon>
        <taxon>Fungi incertae sedis</taxon>
        <taxon>Mucoromycota</taxon>
        <taxon>Glomeromycotina</taxon>
        <taxon>Glomeromycetes</taxon>
        <taxon>Glomerales</taxon>
        <taxon>Glomeraceae</taxon>
        <taxon>Funneliformis</taxon>
    </lineage>
</organism>
<evidence type="ECO:0000313" key="1">
    <source>
        <dbReference type="EMBL" id="CAG8537895.1"/>
    </source>
</evidence>
<evidence type="ECO:0000313" key="2">
    <source>
        <dbReference type="Proteomes" id="UP000789375"/>
    </source>
</evidence>
<sequence length="48" mass="5528">MRSVNFATINDEFNCEDFDAITESRLLKKCHKYVCGDVQTGLFYFSGN</sequence>
<proteinExistence type="predicted"/>
<dbReference type="Proteomes" id="UP000789375">
    <property type="component" value="Unassembled WGS sequence"/>
</dbReference>
<dbReference type="EMBL" id="CAJVPP010001160">
    <property type="protein sequence ID" value="CAG8537895.1"/>
    <property type="molecule type" value="Genomic_DNA"/>
</dbReference>
<comment type="caution">
    <text evidence="1">The sequence shown here is derived from an EMBL/GenBank/DDBJ whole genome shotgun (WGS) entry which is preliminary data.</text>
</comment>
<dbReference type="AlphaFoldDB" id="A0A9N9APF6"/>
<keyword evidence="2" id="KW-1185">Reference proteome</keyword>
<protein>
    <submittedName>
        <fullName evidence="1">518_t:CDS:1</fullName>
    </submittedName>
</protein>